<reference evidence="2 3" key="1">
    <citation type="submission" date="2018-11" db="EMBL/GenBank/DDBJ databases">
        <title>Shewanella sp. M2.</title>
        <authorList>
            <person name="Hwang Y.J."/>
            <person name="Hwang C.Y."/>
        </authorList>
    </citation>
    <scope>NUCLEOTIDE SEQUENCE [LARGE SCALE GENOMIC DNA]</scope>
    <source>
        <strain evidence="2 3">M2</strain>
    </source>
</reference>
<keyword evidence="1" id="KW-1133">Transmembrane helix</keyword>
<keyword evidence="1" id="KW-0812">Transmembrane</keyword>
<name>A0ABN5SJJ3_9GAMM</name>
<keyword evidence="3" id="KW-1185">Reference proteome</keyword>
<evidence type="ECO:0000313" key="3">
    <source>
        <dbReference type="Proteomes" id="UP000273778"/>
    </source>
</evidence>
<gene>
    <name evidence="2" type="ORF">EGC80_03025</name>
</gene>
<proteinExistence type="predicted"/>
<accession>A0ABN5SJJ3</accession>
<dbReference type="EMBL" id="CP034073">
    <property type="protein sequence ID" value="AZG34005.1"/>
    <property type="molecule type" value="Genomic_DNA"/>
</dbReference>
<keyword evidence="1" id="KW-0472">Membrane</keyword>
<organism evidence="2 3">
    <name type="scientific">Shewanella psychromarinicola</name>
    <dbReference type="NCBI Taxonomy" id="2487742"/>
    <lineage>
        <taxon>Bacteria</taxon>
        <taxon>Pseudomonadati</taxon>
        <taxon>Pseudomonadota</taxon>
        <taxon>Gammaproteobacteria</taxon>
        <taxon>Alteromonadales</taxon>
        <taxon>Shewanellaceae</taxon>
        <taxon>Shewanella</taxon>
    </lineage>
</organism>
<dbReference type="RefSeq" id="WP_124014228.1">
    <property type="nucleotide sequence ID" value="NZ_CP034073.1"/>
</dbReference>
<dbReference type="Proteomes" id="UP000273778">
    <property type="component" value="Chromosome"/>
</dbReference>
<feature type="transmembrane region" description="Helical" evidence="1">
    <location>
        <begin position="78"/>
        <end position="99"/>
    </location>
</feature>
<evidence type="ECO:0000256" key="1">
    <source>
        <dbReference type="SAM" id="Phobius"/>
    </source>
</evidence>
<sequence length="101" mass="11462">MSSQQHDLDMWIEYIKTAYFKYKADSLLIPMPAQDDALMFTTHDFGDESGSVKILTLNGIHYLRSKIRDEQKAKREVIAFYFTLCTGLIGAAIGLVSVLKK</sequence>
<protein>
    <submittedName>
        <fullName evidence="2">Uncharacterized protein</fullName>
    </submittedName>
</protein>
<evidence type="ECO:0000313" key="2">
    <source>
        <dbReference type="EMBL" id="AZG34005.1"/>
    </source>
</evidence>